<gene>
    <name evidence="4" type="ORF">A6048_04160</name>
</gene>
<name>A0AAD0JP14_9ACTN</name>
<sequence length="126" mass="13027">MPRPPSGDADASDHRDRRGPDEPVHDSHASPPAVNGTALAAVVLAVGNVVFGSFLGLFLPLLPAVFALTSVLLGHLALVRIRQTGQGGRGLALTALAVGYLWLALIALLVCGMLLFTGYGFALLGF</sequence>
<dbReference type="Proteomes" id="UP000244903">
    <property type="component" value="Chromosome"/>
</dbReference>
<keyword evidence="2" id="KW-1133">Transmembrane helix</keyword>
<evidence type="ECO:0000313" key="5">
    <source>
        <dbReference type="Proteomes" id="UP000244903"/>
    </source>
</evidence>
<dbReference type="RefSeq" id="WP_159110350.1">
    <property type="nucleotide sequence ID" value="NZ_CP015453.1"/>
</dbReference>
<keyword evidence="2" id="KW-0812">Transmembrane</keyword>
<feature type="transmembrane region" description="Helical" evidence="2">
    <location>
        <begin position="91"/>
        <end position="116"/>
    </location>
</feature>
<accession>A0AAD0JP14</accession>
<dbReference type="Pfam" id="PF13828">
    <property type="entry name" value="DUF4190"/>
    <property type="match status" value="1"/>
</dbReference>
<feature type="region of interest" description="Disordered" evidence="1">
    <location>
        <begin position="1"/>
        <end position="32"/>
    </location>
</feature>
<proteinExistence type="predicted"/>
<dbReference type="EMBL" id="CP015453">
    <property type="protein sequence ID" value="AWH94822.1"/>
    <property type="molecule type" value="Genomic_DNA"/>
</dbReference>
<feature type="transmembrane region" description="Helical" evidence="2">
    <location>
        <begin position="57"/>
        <end position="79"/>
    </location>
</feature>
<reference evidence="4 5" key="1">
    <citation type="submission" date="2016-04" db="EMBL/GenBank/DDBJ databases">
        <title>Complete genome sequence of the haloalkaliphilic hydrocarbon-degrading bacterium Dietzia psychralcaliphila ILA-1T, isolated from a drain of a fish product-processing plant.</title>
        <authorList>
            <person name="Zhao J."/>
            <person name="Hu B."/>
            <person name="Geng S."/>
            <person name="Nie Y."/>
            <person name="Tang Y."/>
        </authorList>
    </citation>
    <scope>NUCLEOTIDE SEQUENCE [LARGE SCALE GENOMIC DNA]</scope>
    <source>
        <strain evidence="4 5">ILA-1</strain>
    </source>
</reference>
<evidence type="ECO:0000256" key="2">
    <source>
        <dbReference type="SAM" id="Phobius"/>
    </source>
</evidence>
<dbReference type="InterPro" id="IPR025241">
    <property type="entry name" value="DUF4190"/>
</dbReference>
<protein>
    <recommendedName>
        <fullName evidence="3">DUF4190 domain-containing protein</fullName>
    </recommendedName>
</protein>
<evidence type="ECO:0000256" key="1">
    <source>
        <dbReference type="SAM" id="MobiDB-lite"/>
    </source>
</evidence>
<organism evidence="4 5">
    <name type="scientific">Dietzia psychralcaliphila</name>
    <dbReference type="NCBI Taxonomy" id="139021"/>
    <lineage>
        <taxon>Bacteria</taxon>
        <taxon>Bacillati</taxon>
        <taxon>Actinomycetota</taxon>
        <taxon>Actinomycetes</taxon>
        <taxon>Mycobacteriales</taxon>
        <taxon>Dietziaceae</taxon>
        <taxon>Dietzia</taxon>
    </lineage>
</organism>
<evidence type="ECO:0000259" key="3">
    <source>
        <dbReference type="Pfam" id="PF13828"/>
    </source>
</evidence>
<dbReference type="KEGG" id="dpc:A6048_04160"/>
<keyword evidence="2" id="KW-0472">Membrane</keyword>
<feature type="compositionally biased region" description="Basic and acidic residues" evidence="1">
    <location>
        <begin position="11"/>
        <end position="28"/>
    </location>
</feature>
<evidence type="ECO:0000313" key="4">
    <source>
        <dbReference type="EMBL" id="AWH94822.1"/>
    </source>
</evidence>
<keyword evidence="5" id="KW-1185">Reference proteome</keyword>
<feature type="domain" description="DUF4190" evidence="3">
    <location>
        <begin position="38"/>
        <end position="109"/>
    </location>
</feature>
<dbReference type="AlphaFoldDB" id="A0AAD0JP14"/>